<organism evidence="3 4">
    <name type="scientific">Devosia ginsengisoli</name>
    <dbReference type="NCBI Taxonomy" id="400770"/>
    <lineage>
        <taxon>Bacteria</taxon>
        <taxon>Pseudomonadati</taxon>
        <taxon>Pseudomonadota</taxon>
        <taxon>Alphaproteobacteria</taxon>
        <taxon>Hyphomicrobiales</taxon>
        <taxon>Devosiaceae</taxon>
        <taxon>Devosia</taxon>
    </lineage>
</organism>
<dbReference type="KEGG" id="dea:FPZ08_07635"/>
<dbReference type="CDD" id="cd07891">
    <property type="entry name" value="CYTH-like_CthTTM-like_1"/>
    <property type="match status" value="1"/>
</dbReference>
<dbReference type="Gene3D" id="2.40.320.10">
    <property type="entry name" value="Hypothetical Protein Pfu-838710-001"/>
    <property type="match status" value="1"/>
</dbReference>
<dbReference type="OrthoDB" id="9805588at2"/>
<dbReference type="PIRSF" id="PIRSF016487">
    <property type="entry name" value="CYTH_UCP016487"/>
    <property type="match status" value="1"/>
</dbReference>
<evidence type="ECO:0000313" key="3">
    <source>
        <dbReference type="EMBL" id="QDZ10634.1"/>
    </source>
</evidence>
<feature type="domain" description="CYTH" evidence="2">
    <location>
        <begin position="2"/>
        <end position="149"/>
    </location>
</feature>
<evidence type="ECO:0000259" key="2">
    <source>
        <dbReference type="PROSITE" id="PS51707"/>
    </source>
</evidence>
<dbReference type="EMBL" id="CP042304">
    <property type="protein sequence ID" value="QDZ10634.1"/>
    <property type="molecule type" value="Genomic_DNA"/>
</dbReference>
<dbReference type="InterPro" id="IPR033469">
    <property type="entry name" value="CYTH-like_dom_sf"/>
</dbReference>
<dbReference type="Pfam" id="PF01928">
    <property type="entry name" value="CYTH"/>
    <property type="match status" value="1"/>
</dbReference>
<dbReference type="PANTHER" id="PTHR40114:SF1">
    <property type="entry name" value="SLR0698 PROTEIN"/>
    <property type="match status" value="1"/>
</dbReference>
<dbReference type="SMART" id="SM01118">
    <property type="entry name" value="CYTH"/>
    <property type="match status" value="1"/>
</dbReference>
<dbReference type="InterPro" id="IPR012042">
    <property type="entry name" value="NeuTTM/CthTTM-like"/>
</dbReference>
<keyword evidence="4" id="KW-1185">Reference proteome</keyword>
<protein>
    <submittedName>
        <fullName evidence="3">CYTH domain-containing protein</fullName>
    </submittedName>
</protein>
<dbReference type="Proteomes" id="UP000315364">
    <property type="component" value="Chromosome"/>
</dbReference>
<dbReference type="PANTHER" id="PTHR40114">
    <property type="entry name" value="SLR0698 PROTEIN"/>
    <property type="match status" value="1"/>
</dbReference>
<dbReference type="AlphaFoldDB" id="A0A5B8LSK9"/>
<reference evidence="3 4" key="1">
    <citation type="submission" date="2019-07" db="EMBL/GenBank/DDBJ databases">
        <title>Full genome sequence of Devosia sp. Gsoil 520.</title>
        <authorList>
            <person name="Im W.-T."/>
        </authorList>
    </citation>
    <scope>NUCLEOTIDE SEQUENCE [LARGE SCALE GENOMIC DNA]</scope>
    <source>
        <strain evidence="3 4">Gsoil 520</strain>
    </source>
</reference>
<sequence>MGREIERKFLVMSDAWQAAATGSMLLRQGYLSSNAKATVRVRTTDDMRAVLTLKGAVEGISRAEYEYEIPVADARELLGMAEPHVIEKRRHLVPYGGLIWEVDVFLGRHEGLVLAEVELDDEAQVVTLPDWVGVEVTQDDRYNNASLSRADAIPG</sequence>
<dbReference type="InterPro" id="IPR023577">
    <property type="entry name" value="CYTH_domain"/>
</dbReference>
<feature type="active site" description="Proton acceptor" evidence="1">
    <location>
        <position position="30"/>
    </location>
</feature>
<gene>
    <name evidence="3" type="ORF">FPZ08_07635</name>
</gene>
<name>A0A5B8LSK9_9HYPH</name>
<dbReference type="RefSeq" id="WP_146289420.1">
    <property type="nucleotide sequence ID" value="NZ_CP042304.1"/>
</dbReference>
<evidence type="ECO:0000313" key="4">
    <source>
        <dbReference type="Proteomes" id="UP000315364"/>
    </source>
</evidence>
<accession>A0A5B8LSK9</accession>
<dbReference type="PROSITE" id="PS51707">
    <property type="entry name" value="CYTH"/>
    <property type="match status" value="1"/>
</dbReference>
<evidence type="ECO:0000256" key="1">
    <source>
        <dbReference type="PIRSR" id="PIRSR016487-1"/>
    </source>
</evidence>
<dbReference type="SUPFAM" id="SSF55154">
    <property type="entry name" value="CYTH-like phosphatases"/>
    <property type="match status" value="1"/>
</dbReference>
<proteinExistence type="predicted"/>